<evidence type="ECO:0000256" key="1">
    <source>
        <dbReference type="SAM" id="Phobius"/>
    </source>
</evidence>
<dbReference type="Proteomes" id="UP000184041">
    <property type="component" value="Unassembled WGS sequence"/>
</dbReference>
<dbReference type="InterPro" id="IPR032508">
    <property type="entry name" value="FecR_C"/>
</dbReference>
<feature type="domain" description="FecR protein" evidence="2">
    <location>
        <begin position="139"/>
        <end position="234"/>
    </location>
</feature>
<sequence>MYPEQVKNYISGSYSAEDKAFVEQWVKEKPGRQKKLKELKAVWEKTGSLRLLEEEDVTSAWYSFKTKMEEKSAPKYPSAAGHSNYYKTNYRTKKGVTSWSVLFKAAAVLLVAAGLFSVYLSEYAPTEEATVSEAPVEHTIRSERGERATFRLSDGTIATLNAGSTIRYSESFGKNTREIALEGEAYFRVNNEGQTDPFVVNTEKASVRDIGTEFNVRAYNTENTDIVVSKGRVEVSTLKDSAATGNRVTVTGGDMVRVTGENSPLVVQKADLEYALAWLDEKLMFKKEPFRDIKKRLERFYDVHITVKDSVLNSKKITASFEEEELEQVIRVLALSLNAEYEISGRTVLLKRKDQQ</sequence>
<dbReference type="InterPro" id="IPR012373">
    <property type="entry name" value="Ferrdict_sens_TM"/>
</dbReference>
<dbReference type="InterPro" id="IPR006860">
    <property type="entry name" value="FecR"/>
</dbReference>
<organism evidence="4 5">
    <name type="scientific">Fodinibius roseus</name>
    <dbReference type="NCBI Taxonomy" id="1194090"/>
    <lineage>
        <taxon>Bacteria</taxon>
        <taxon>Pseudomonadati</taxon>
        <taxon>Balneolota</taxon>
        <taxon>Balneolia</taxon>
        <taxon>Balneolales</taxon>
        <taxon>Balneolaceae</taxon>
        <taxon>Fodinibius</taxon>
    </lineage>
</organism>
<dbReference type="PANTHER" id="PTHR30273">
    <property type="entry name" value="PERIPLASMIC SIGNAL SENSOR AND SIGMA FACTOR ACTIVATOR FECR-RELATED"/>
    <property type="match status" value="1"/>
</dbReference>
<keyword evidence="1" id="KW-0472">Membrane</keyword>
<feature type="domain" description="Protein FecR C-terminal" evidence="3">
    <location>
        <begin position="282"/>
        <end position="349"/>
    </location>
</feature>
<gene>
    <name evidence="4" type="ORF">SAMN05443144_10784</name>
</gene>
<dbReference type="Pfam" id="PF16344">
    <property type="entry name" value="FecR_C"/>
    <property type="match status" value="1"/>
</dbReference>
<name>A0A1M5AJC3_9BACT</name>
<dbReference type="STRING" id="1194090.SAMN05443144_10784"/>
<keyword evidence="5" id="KW-1185">Reference proteome</keyword>
<dbReference type="OrthoDB" id="1452822at2"/>
<accession>A0A1M5AJC3</accession>
<evidence type="ECO:0000259" key="3">
    <source>
        <dbReference type="Pfam" id="PF16344"/>
    </source>
</evidence>
<dbReference type="AlphaFoldDB" id="A0A1M5AJC3"/>
<dbReference type="PIRSF" id="PIRSF018266">
    <property type="entry name" value="FecR"/>
    <property type="match status" value="1"/>
</dbReference>
<dbReference type="PANTHER" id="PTHR30273:SF2">
    <property type="entry name" value="PROTEIN FECR"/>
    <property type="match status" value="1"/>
</dbReference>
<reference evidence="4 5" key="1">
    <citation type="submission" date="2016-11" db="EMBL/GenBank/DDBJ databases">
        <authorList>
            <person name="Jaros S."/>
            <person name="Januszkiewicz K."/>
            <person name="Wedrychowicz H."/>
        </authorList>
    </citation>
    <scope>NUCLEOTIDE SEQUENCE [LARGE SCALE GENOMIC DNA]</scope>
    <source>
        <strain evidence="4 5">DSM 21986</strain>
    </source>
</reference>
<feature type="transmembrane region" description="Helical" evidence="1">
    <location>
        <begin position="101"/>
        <end position="120"/>
    </location>
</feature>
<evidence type="ECO:0000259" key="2">
    <source>
        <dbReference type="Pfam" id="PF04773"/>
    </source>
</evidence>
<proteinExistence type="predicted"/>
<protein>
    <submittedName>
        <fullName evidence="4">FecR family protein</fullName>
    </submittedName>
</protein>
<dbReference type="Gene3D" id="2.60.120.1440">
    <property type="match status" value="1"/>
</dbReference>
<evidence type="ECO:0000313" key="5">
    <source>
        <dbReference type="Proteomes" id="UP000184041"/>
    </source>
</evidence>
<evidence type="ECO:0000313" key="4">
    <source>
        <dbReference type="EMBL" id="SHF30236.1"/>
    </source>
</evidence>
<dbReference type="RefSeq" id="WP_073062042.1">
    <property type="nucleotide sequence ID" value="NZ_FQUS01000007.1"/>
</dbReference>
<dbReference type="Gene3D" id="3.55.50.30">
    <property type="match status" value="1"/>
</dbReference>
<keyword evidence="1" id="KW-0812">Transmembrane</keyword>
<dbReference type="Pfam" id="PF04773">
    <property type="entry name" value="FecR"/>
    <property type="match status" value="1"/>
</dbReference>
<keyword evidence="1" id="KW-1133">Transmembrane helix</keyword>
<dbReference type="EMBL" id="FQUS01000007">
    <property type="protein sequence ID" value="SHF30236.1"/>
    <property type="molecule type" value="Genomic_DNA"/>
</dbReference>
<dbReference type="GO" id="GO:0016989">
    <property type="term" value="F:sigma factor antagonist activity"/>
    <property type="evidence" value="ECO:0007669"/>
    <property type="project" value="TreeGrafter"/>
</dbReference>